<reference evidence="2" key="1">
    <citation type="submission" date="2022-11" db="EMBL/GenBank/DDBJ databases">
        <title>Minimal conservation of predation-associated metabolite biosynthetic gene clusters underscores biosynthetic potential of Myxococcota including descriptions for ten novel species: Archangium lansinium sp. nov., Myxococcus landrumus sp. nov., Nannocystis bai.</title>
        <authorList>
            <person name="Ahearne A."/>
            <person name="Stevens C."/>
            <person name="Dowd S."/>
        </authorList>
    </citation>
    <scope>NUCLEOTIDE SEQUENCE</scope>
    <source>
        <strain evidence="2">Fl3</strain>
    </source>
</reference>
<sequence>MGSTASEAARALLAAAAERATYRDVERVARALEYLRRRRHLDGWRPAALLERHPALEHPLDEDLVGLEQPSPTLCWRLALHGVPKPEQLTRAEARAKWARIRLSWTRTRARAQPHRMTRAEFIEWISDRKDMPDGEAVDDGRSGGAPGDDTRLVA</sequence>
<feature type="region of interest" description="Disordered" evidence="1">
    <location>
        <begin position="131"/>
        <end position="155"/>
    </location>
</feature>
<accession>A0ABY7HDZ6</accession>
<name>A0ABY7HDZ6_9BACT</name>
<evidence type="ECO:0000313" key="2">
    <source>
        <dbReference type="EMBL" id="WAS97194.1"/>
    </source>
</evidence>
<protein>
    <submittedName>
        <fullName evidence="2">Uncharacterized protein</fullName>
    </submittedName>
</protein>
<keyword evidence="3" id="KW-1185">Reference proteome</keyword>
<evidence type="ECO:0000313" key="3">
    <source>
        <dbReference type="Proteomes" id="UP001164459"/>
    </source>
</evidence>
<dbReference type="EMBL" id="CP114040">
    <property type="protein sequence ID" value="WAS97194.1"/>
    <property type="molecule type" value="Genomic_DNA"/>
</dbReference>
<dbReference type="Proteomes" id="UP001164459">
    <property type="component" value="Chromosome"/>
</dbReference>
<evidence type="ECO:0000256" key="1">
    <source>
        <dbReference type="SAM" id="MobiDB-lite"/>
    </source>
</evidence>
<proteinExistence type="predicted"/>
<gene>
    <name evidence="2" type="ORF">O0S08_13685</name>
</gene>
<dbReference type="RefSeq" id="WP_269039558.1">
    <property type="nucleotide sequence ID" value="NZ_CP114040.1"/>
</dbReference>
<organism evidence="2 3">
    <name type="scientific">Nannocystis punicea</name>
    <dbReference type="NCBI Taxonomy" id="2995304"/>
    <lineage>
        <taxon>Bacteria</taxon>
        <taxon>Pseudomonadati</taxon>
        <taxon>Myxococcota</taxon>
        <taxon>Polyangia</taxon>
        <taxon>Nannocystales</taxon>
        <taxon>Nannocystaceae</taxon>
        <taxon>Nannocystis</taxon>
    </lineage>
</organism>